<dbReference type="InterPro" id="IPR008972">
    <property type="entry name" value="Cupredoxin"/>
</dbReference>
<dbReference type="RefSeq" id="WP_019206684.1">
    <property type="nucleotide sequence ID" value="NZ_AZFK01000028.1"/>
</dbReference>
<dbReference type="SUPFAM" id="SSF49503">
    <property type="entry name" value="Cupredoxins"/>
    <property type="match status" value="1"/>
</dbReference>
<dbReference type="Proteomes" id="UP000050816">
    <property type="component" value="Unassembled WGS sequence"/>
</dbReference>
<dbReference type="PATRIC" id="fig|1423760.3.peg.1369"/>
<reference evidence="2 3" key="1">
    <citation type="journal article" date="2015" name="Genome Announc.">
        <title>Expanding the biotechnology potential of lactobacilli through comparative genomics of 213 strains and associated genera.</title>
        <authorList>
            <person name="Sun Z."/>
            <person name="Harris H.M."/>
            <person name="McCann A."/>
            <person name="Guo C."/>
            <person name="Argimon S."/>
            <person name="Zhang W."/>
            <person name="Yang X."/>
            <person name="Jeffery I.B."/>
            <person name="Cooney J.C."/>
            <person name="Kagawa T.F."/>
            <person name="Liu W."/>
            <person name="Song Y."/>
            <person name="Salvetti E."/>
            <person name="Wrobel A."/>
            <person name="Rasinkangas P."/>
            <person name="Parkhill J."/>
            <person name="Rea M.C."/>
            <person name="O'Sullivan O."/>
            <person name="Ritari J."/>
            <person name="Douillard F.P."/>
            <person name="Paul Ross R."/>
            <person name="Yang R."/>
            <person name="Briner A.E."/>
            <person name="Felis G.E."/>
            <person name="de Vos W.M."/>
            <person name="Barrangou R."/>
            <person name="Klaenhammer T.R."/>
            <person name="Caufield P.W."/>
            <person name="Cui Y."/>
            <person name="Zhang H."/>
            <person name="O'Toole P.W."/>
        </authorList>
    </citation>
    <scope>NUCLEOTIDE SEQUENCE [LARGE SCALE GENOMIC DNA]</scope>
    <source>
        <strain evidence="2 3">DSM 15946</strain>
    </source>
</reference>
<name>A0A0R1UHW4_9LACO</name>
<organism evidence="2 3">
    <name type="scientific">Limosilactobacillus ingluviei DSM 15946</name>
    <dbReference type="NCBI Taxonomy" id="1423760"/>
    <lineage>
        <taxon>Bacteria</taxon>
        <taxon>Bacillati</taxon>
        <taxon>Bacillota</taxon>
        <taxon>Bacilli</taxon>
        <taxon>Lactobacillales</taxon>
        <taxon>Lactobacillaceae</taxon>
        <taxon>Limosilactobacillus</taxon>
    </lineage>
</organism>
<dbReference type="EMBL" id="AZFK01000028">
    <property type="protein sequence ID" value="KRL90696.1"/>
    <property type="molecule type" value="Genomic_DNA"/>
</dbReference>
<evidence type="ECO:0000259" key="1">
    <source>
        <dbReference type="Pfam" id="PF13473"/>
    </source>
</evidence>
<dbReference type="AlphaFoldDB" id="A0A0R1UHW4"/>
<evidence type="ECO:0000313" key="2">
    <source>
        <dbReference type="EMBL" id="KRL90696.1"/>
    </source>
</evidence>
<dbReference type="Pfam" id="PF13473">
    <property type="entry name" value="Cupredoxin_1"/>
    <property type="match status" value="1"/>
</dbReference>
<gene>
    <name evidence="2" type="ORF">FC43_GL001300</name>
</gene>
<sequence length="125" mass="13693">MAHVIATVIGLGLIAFILWWFFGRHEAAAAEATLAADAQQQTASVIVDGGYQPEVVTLKQGVPATLQFLRKDPSACLDRVVFPAWGINRPLPENQLETIEIDTSQPGEFEWACGMDMFHGKVIIK</sequence>
<dbReference type="InterPro" id="IPR028096">
    <property type="entry name" value="EfeO_Cupredoxin"/>
</dbReference>
<evidence type="ECO:0000313" key="3">
    <source>
        <dbReference type="Proteomes" id="UP000050816"/>
    </source>
</evidence>
<dbReference type="Gene3D" id="2.60.40.420">
    <property type="entry name" value="Cupredoxins - blue copper proteins"/>
    <property type="match status" value="1"/>
</dbReference>
<protein>
    <recommendedName>
        <fullName evidence="1">EfeO-type cupredoxin-like domain-containing protein</fullName>
    </recommendedName>
</protein>
<comment type="caution">
    <text evidence="2">The sequence shown here is derived from an EMBL/GenBank/DDBJ whole genome shotgun (WGS) entry which is preliminary data.</text>
</comment>
<proteinExistence type="predicted"/>
<accession>A0A0R1UHW4</accession>
<dbReference type="GeneID" id="82934410"/>
<feature type="domain" description="EfeO-type cupredoxin-like" evidence="1">
    <location>
        <begin position="14"/>
        <end position="124"/>
    </location>
</feature>